<evidence type="ECO:0000313" key="1">
    <source>
        <dbReference type="EMBL" id="GAX20091.1"/>
    </source>
</evidence>
<sequence length="304" mass="34710">MTEQPPTSFFYKHEDHAGNHADVLKHLLLVNVLQELQKVHPEGLMVADAHSGYGVYALDSQEGKWKQGIGKVLQRYCSTTKKYEIPAPIRTYIQTVLETVGAENYDDFELYPGSPLLTQTLLRPGIDEHRCTDCYMQQVEGLHNPANFQPLDCYDPATLNFLMPRDNSDKHNVILLDGGFGHDEEYAAVQALLERILDRNPYATVLVWIPFVQGHKFRWSFATRLRALAQEKAKVGRYYANIVIRKTGLQGSAMLICNPTPLLDDVIDPNTLHWLAHVLHQGKDEYTVEQIMKKKKNKQPLEEE</sequence>
<organism evidence="1 2">
    <name type="scientific">Fistulifera solaris</name>
    <name type="common">Oleaginous diatom</name>
    <dbReference type="NCBI Taxonomy" id="1519565"/>
    <lineage>
        <taxon>Eukaryota</taxon>
        <taxon>Sar</taxon>
        <taxon>Stramenopiles</taxon>
        <taxon>Ochrophyta</taxon>
        <taxon>Bacillariophyta</taxon>
        <taxon>Bacillariophyceae</taxon>
        <taxon>Bacillariophycidae</taxon>
        <taxon>Naviculales</taxon>
        <taxon>Naviculaceae</taxon>
        <taxon>Fistulifera</taxon>
    </lineage>
</organism>
<dbReference type="PANTHER" id="PTHR37426">
    <property type="entry name" value="RIBOSOMAL RNA LARGE SUBUNIT METHYLTRANSFERASE J"/>
    <property type="match status" value="1"/>
</dbReference>
<reference evidence="1 2" key="1">
    <citation type="journal article" date="2015" name="Plant Cell">
        <title>Oil accumulation by the oleaginous diatom Fistulifera solaris as revealed by the genome and transcriptome.</title>
        <authorList>
            <person name="Tanaka T."/>
            <person name="Maeda Y."/>
            <person name="Veluchamy A."/>
            <person name="Tanaka M."/>
            <person name="Abida H."/>
            <person name="Marechal E."/>
            <person name="Bowler C."/>
            <person name="Muto M."/>
            <person name="Sunaga Y."/>
            <person name="Tanaka M."/>
            <person name="Yoshino T."/>
            <person name="Taniguchi T."/>
            <person name="Fukuda Y."/>
            <person name="Nemoto M."/>
            <person name="Matsumoto M."/>
            <person name="Wong P.S."/>
            <person name="Aburatani S."/>
            <person name="Fujibuchi W."/>
        </authorList>
    </citation>
    <scope>NUCLEOTIDE SEQUENCE [LARGE SCALE GENOMIC DNA]</scope>
    <source>
        <strain evidence="1 2">JPCC DA0580</strain>
    </source>
</reference>
<accession>A0A1Z5K219</accession>
<dbReference type="GO" id="GO:0070475">
    <property type="term" value="P:rRNA base methylation"/>
    <property type="evidence" value="ECO:0007669"/>
    <property type="project" value="InterPro"/>
</dbReference>
<gene>
    <name evidence="1" type="ORF">FisN_18Lh029</name>
</gene>
<dbReference type="GO" id="GO:0036307">
    <property type="term" value="F:23S rRNA (adenine(2030)-N(6))-methyltransferase activity"/>
    <property type="evidence" value="ECO:0007669"/>
    <property type="project" value="TreeGrafter"/>
</dbReference>
<comment type="caution">
    <text evidence="1">The sequence shown here is derived from an EMBL/GenBank/DDBJ whole genome shotgun (WGS) entry which is preliminary data.</text>
</comment>
<dbReference type="InParanoid" id="A0A1Z5K219"/>
<dbReference type="AlphaFoldDB" id="A0A1Z5K219"/>
<dbReference type="OrthoDB" id="6501018at2759"/>
<dbReference type="PANTHER" id="PTHR37426:SF1">
    <property type="entry name" value="RIBOSOMAL RNA LARGE SUBUNIT METHYLTRANSFERASE J"/>
    <property type="match status" value="1"/>
</dbReference>
<name>A0A1Z5K219_FISSO</name>
<dbReference type="InterPro" id="IPR029063">
    <property type="entry name" value="SAM-dependent_MTases_sf"/>
</dbReference>
<proteinExistence type="predicted"/>
<dbReference type="Proteomes" id="UP000198406">
    <property type="component" value="Unassembled WGS sequence"/>
</dbReference>
<dbReference type="EMBL" id="BDSP01000142">
    <property type="protein sequence ID" value="GAX20091.1"/>
    <property type="molecule type" value="Genomic_DNA"/>
</dbReference>
<protein>
    <submittedName>
        <fullName evidence="1">Uncharacterized protein</fullName>
    </submittedName>
</protein>
<evidence type="ECO:0000313" key="2">
    <source>
        <dbReference type="Proteomes" id="UP000198406"/>
    </source>
</evidence>
<keyword evidence="2" id="KW-1185">Reference proteome</keyword>
<dbReference type="Gene3D" id="3.40.50.150">
    <property type="entry name" value="Vaccinia Virus protein VP39"/>
    <property type="match status" value="1"/>
</dbReference>
<dbReference type="GO" id="GO:0005829">
    <property type="term" value="C:cytosol"/>
    <property type="evidence" value="ECO:0007669"/>
    <property type="project" value="TreeGrafter"/>
</dbReference>
<dbReference type="InterPro" id="IPR007473">
    <property type="entry name" value="RlmJ"/>
</dbReference>
<dbReference type="Pfam" id="PF04378">
    <property type="entry name" value="RsmJ"/>
    <property type="match status" value="1"/>
</dbReference>
<dbReference type="SUPFAM" id="SSF53335">
    <property type="entry name" value="S-adenosyl-L-methionine-dependent methyltransferases"/>
    <property type="match status" value="1"/>
</dbReference>